<feature type="chain" id="PRO_5045772333" evidence="5">
    <location>
        <begin position="27"/>
        <end position="183"/>
    </location>
</feature>
<name>A0ABW3UJU4_9BACL</name>
<dbReference type="SUPFAM" id="SSF54001">
    <property type="entry name" value="Cysteine proteinases"/>
    <property type="match status" value="1"/>
</dbReference>
<organism evidence="7 8">
    <name type="scientific">Paenibacillus vulneris</name>
    <dbReference type="NCBI Taxonomy" id="1133364"/>
    <lineage>
        <taxon>Bacteria</taxon>
        <taxon>Bacillati</taxon>
        <taxon>Bacillota</taxon>
        <taxon>Bacilli</taxon>
        <taxon>Bacillales</taxon>
        <taxon>Paenibacillaceae</taxon>
        <taxon>Paenibacillus</taxon>
    </lineage>
</organism>
<feature type="domain" description="NlpC/P60" evidence="6">
    <location>
        <begin position="45"/>
        <end position="182"/>
    </location>
</feature>
<reference evidence="8" key="1">
    <citation type="journal article" date="2019" name="Int. J. Syst. Evol. Microbiol.">
        <title>The Global Catalogue of Microorganisms (GCM) 10K type strain sequencing project: providing services to taxonomists for standard genome sequencing and annotation.</title>
        <authorList>
            <consortium name="The Broad Institute Genomics Platform"/>
            <consortium name="The Broad Institute Genome Sequencing Center for Infectious Disease"/>
            <person name="Wu L."/>
            <person name="Ma J."/>
        </authorList>
    </citation>
    <scope>NUCLEOTIDE SEQUENCE [LARGE SCALE GENOMIC DNA]</scope>
    <source>
        <strain evidence="8">CCUG 53270</strain>
    </source>
</reference>
<dbReference type="Proteomes" id="UP001597180">
    <property type="component" value="Unassembled WGS sequence"/>
</dbReference>
<dbReference type="InterPro" id="IPR051202">
    <property type="entry name" value="Peptidase_C40"/>
</dbReference>
<feature type="signal peptide" evidence="5">
    <location>
        <begin position="1"/>
        <end position="26"/>
    </location>
</feature>
<comment type="similarity">
    <text evidence="1">Belongs to the peptidase C40 family.</text>
</comment>
<dbReference type="Pfam" id="PF00877">
    <property type="entry name" value="NLPC_P60"/>
    <property type="match status" value="1"/>
</dbReference>
<evidence type="ECO:0000259" key="6">
    <source>
        <dbReference type="PROSITE" id="PS51935"/>
    </source>
</evidence>
<dbReference type="PROSITE" id="PS51935">
    <property type="entry name" value="NLPC_P60"/>
    <property type="match status" value="1"/>
</dbReference>
<keyword evidence="8" id="KW-1185">Reference proteome</keyword>
<evidence type="ECO:0000256" key="2">
    <source>
        <dbReference type="ARBA" id="ARBA00022670"/>
    </source>
</evidence>
<keyword evidence="3" id="KW-0378">Hydrolase</keyword>
<keyword evidence="4" id="KW-0788">Thiol protease</keyword>
<sequence length="183" mass="19846">MNRLMKIVLTSALALSPIIGVTGVSAAPATTSTVSSTKASTLSVAAKRDKVVKTALSLQGKVQYVPWTQRQEAHAPYKTDCSGFTALVYKLANVGVTLVDRDDDHQAQVGTKITSYKNLQKGDLLFFGNIGSSKSMKDVGHVGIYIGNGKMIHNINSKSDVKISDINSSYYKNKFMFARRVIK</sequence>
<accession>A0ABW3UJU4</accession>
<dbReference type="RefSeq" id="WP_345586878.1">
    <property type="nucleotide sequence ID" value="NZ_BAABJG010000006.1"/>
</dbReference>
<gene>
    <name evidence="7" type="ORF">ACFQ4B_08175</name>
</gene>
<dbReference type="InterPro" id="IPR038765">
    <property type="entry name" value="Papain-like_cys_pep_sf"/>
</dbReference>
<dbReference type="InterPro" id="IPR000064">
    <property type="entry name" value="NLP_P60_dom"/>
</dbReference>
<keyword evidence="2" id="KW-0645">Protease</keyword>
<protein>
    <submittedName>
        <fullName evidence="7">C40 family peptidase</fullName>
    </submittedName>
</protein>
<evidence type="ECO:0000256" key="1">
    <source>
        <dbReference type="ARBA" id="ARBA00007074"/>
    </source>
</evidence>
<comment type="caution">
    <text evidence="7">The sequence shown here is derived from an EMBL/GenBank/DDBJ whole genome shotgun (WGS) entry which is preliminary data.</text>
</comment>
<evidence type="ECO:0000313" key="8">
    <source>
        <dbReference type="Proteomes" id="UP001597180"/>
    </source>
</evidence>
<dbReference type="PANTHER" id="PTHR47053">
    <property type="entry name" value="MUREIN DD-ENDOPEPTIDASE MEPH-RELATED"/>
    <property type="match status" value="1"/>
</dbReference>
<evidence type="ECO:0000313" key="7">
    <source>
        <dbReference type="EMBL" id="MFD1220091.1"/>
    </source>
</evidence>
<evidence type="ECO:0000256" key="3">
    <source>
        <dbReference type="ARBA" id="ARBA00022801"/>
    </source>
</evidence>
<evidence type="ECO:0000256" key="5">
    <source>
        <dbReference type="SAM" id="SignalP"/>
    </source>
</evidence>
<evidence type="ECO:0000256" key="4">
    <source>
        <dbReference type="ARBA" id="ARBA00022807"/>
    </source>
</evidence>
<dbReference type="Gene3D" id="3.90.1720.10">
    <property type="entry name" value="endopeptidase domain like (from Nostoc punctiforme)"/>
    <property type="match status" value="1"/>
</dbReference>
<proteinExistence type="inferred from homology"/>
<keyword evidence="5" id="KW-0732">Signal</keyword>
<dbReference type="EMBL" id="JBHTLU010000013">
    <property type="protein sequence ID" value="MFD1220091.1"/>
    <property type="molecule type" value="Genomic_DNA"/>
</dbReference>
<dbReference type="PANTHER" id="PTHR47053:SF1">
    <property type="entry name" value="MUREIN DD-ENDOPEPTIDASE MEPH-RELATED"/>
    <property type="match status" value="1"/>
</dbReference>